<dbReference type="AlphaFoldDB" id="A0A4C1XGN9"/>
<protein>
    <submittedName>
        <fullName evidence="1">Uncharacterized protein</fullName>
    </submittedName>
</protein>
<organism evidence="1 2">
    <name type="scientific">Eumeta variegata</name>
    <name type="common">Bagworm moth</name>
    <name type="synonym">Eumeta japonica</name>
    <dbReference type="NCBI Taxonomy" id="151549"/>
    <lineage>
        <taxon>Eukaryota</taxon>
        <taxon>Metazoa</taxon>
        <taxon>Ecdysozoa</taxon>
        <taxon>Arthropoda</taxon>
        <taxon>Hexapoda</taxon>
        <taxon>Insecta</taxon>
        <taxon>Pterygota</taxon>
        <taxon>Neoptera</taxon>
        <taxon>Endopterygota</taxon>
        <taxon>Lepidoptera</taxon>
        <taxon>Glossata</taxon>
        <taxon>Ditrysia</taxon>
        <taxon>Tineoidea</taxon>
        <taxon>Psychidae</taxon>
        <taxon>Oiketicinae</taxon>
        <taxon>Eumeta</taxon>
    </lineage>
</organism>
<accession>A0A4C1XGN9</accession>
<proteinExistence type="predicted"/>
<dbReference type="Proteomes" id="UP000299102">
    <property type="component" value="Unassembled WGS sequence"/>
</dbReference>
<name>A0A4C1XGN9_EUMVA</name>
<reference evidence="1 2" key="1">
    <citation type="journal article" date="2019" name="Commun. Biol.">
        <title>The bagworm genome reveals a unique fibroin gene that provides high tensile strength.</title>
        <authorList>
            <person name="Kono N."/>
            <person name="Nakamura H."/>
            <person name="Ohtoshi R."/>
            <person name="Tomita M."/>
            <person name="Numata K."/>
            <person name="Arakawa K."/>
        </authorList>
    </citation>
    <scope>NUCLEOTIDE SEQUENCE [LARGE SCALE GENOMIC DNA]</scope>
</reference>
<keyword evidence="2" id="KW-1185">Reference proteome</keyword>
<sequence>MDTRYAGVFTSALAAFWKGIGYLMEEGVRHRNSHSLGKINGGSCYFTSVFRTSVVSLRSHRPQHDSTLYSLSNKDLYKTQKSSYRSYTWDRRADLIFFSSQI</sequence>
<evidence type="ECO:0000313" key="2">
    <source>
        <dbReference type="Proteomes" id="UP000299102"/>
    </source>
</evidence>
<evidence type="ECO:0000313" key="1">
    <source>
        <dbReference type="EMBL" id="GBP62260.1"/>
    </source>
</evidence>
<gene>
    <name evidence="1" type="ORF">EVAR_8596_1</name>
</gene>
<dbReference type="EMBL" id="BGZK01000837">
    <property type="protein sequence ID" value="GBP62260.1"/>
    <property type="molecule type" value="Genomic_DNA"/>
</dbReference>
<comment type="caution">
    <text evidence="1">The sequence shown here is derived from an EMBL/GenBank/DDBJ whole genome shotgun (WGS) entry which is preliminary data.</text>
</comment>